<name>A0ABQ5XUF0_9GAMM</name>
<dbReference type="EMBL" id="BSOB01000051">
    <property type="protein sequence ID" value="GLQ94992.1"/>
    <property type="molecule type" value="Genomic_DNA"/>
</dbReference>
<dbReference type="InterPro" id="IPR024572">
    <property type="entry name" value="RcnB"/>
</dbReference>
<accession>A0ABQ5XUF0</accession>
<keyword evidence="4" id="KW-1185">Reference proteome</keyword>
<dbReference type="RefSeq" id="WP_284322680.1">
    <property type="nucleotide sequence ID" value="NZ_BSOB01000051.1"/>
</dbReference>
<evidence type="ECO:0000313" key="4">
    <source>
        <dbReference type="Proteomes" id="UP001156670"/>
    </source>
</evidence>
<sequence>MKRHLLALALLTCVPMVMVTTAAVAQDQDHDHGWDHQDDHDHGHDHDRGHDHDDHGWRDDDHHDHGHHYGWDKHYHRGEYLPDRYRGREYYVEDYRTYRLSPPPPGYGWYRNDDGEFVLVAVATGLIVQELLGH</sequence>
<gene>
    <name evidence="3" type="ORF">GCM10007901_39450</name>
</gene>
<keyword evidence="2" id="KW-0732">Signal</keyword>
<protein>
    <recommendedName>
        <fullName evidence="5">Regulator RcnB of Ni and Co efflux</fullName>
    </recommendedName>
</protein>
<feature type="signal peptide" evidence="2">
    <location>
        <begin position="1"/>
        <end position="25"/>
    </location>
</feature>
<evidence type="ECO:0008006" key="5">
    <source>
        <dbReference type="Google" id="ProtNLM"/>
    </source>
</evidence>
<evidence type="ECO:0000313" key="3">
    <source>
        <dbReference type="EMBL" id="GLQ94992.1"/>
    </source>
</evidence>
<reference evidence="4" key="1">
    <citation type="journal article" date="2019" name="Int. J. Syst. Evol. Microbiol.">
        <title>The Global Catalogue of Microorganisms (GCM) 10K type strain sequencing project: providing services to taxonomists for standard genome sequencing and annotation.</title>
        <authorList>
            <consortium name="The Broad Institute Genomics Platform"/>
            <consortium name="The Broad Institute Genome Sequencing Center for Infectious Disease"/>
            <person name="Wu L."/>
            <person name="Ma J."/>
        </authorList>
    </citation>
    <scope>NUCLEOTIDE SEQUENCE [LARGE SCALE GENOMIC DNA]</scope>
    <source>
        <strain evidence="4">NBRC 111980</strain>
    </source>
</reference>
<evidence type="ECO:0000256" key="1">
    <source>
        <dbReference type="SAM" id="MobiDB-lite"/>
    </source>
</evidence>
<dbReference type="Proteomes" id="UP001156670">
    <property type="component" value="Unassembled WGS sequence"/>
</dbReference>
<dbReference type="Pfam" id="PF11776">
    <property type="entry name" value="RcnB"/>
    <property type="match status" value="1"/>
</dbReference>
<feature type="region of interest" description="Disordered" evidence="1">
    <location>
        <begin position="30"/>
        <end position="52"/>
    </location>
</feature>
<comment type="caution">
    <text evidence="3">The sequence shown here is derived from an EMBL/GenBank/DDBJ whole genome shotgun (WGS) entry which is preliminary data.</text>
</comment>
<proteinExistence type="predicted"/>
<organism evidence="3 4">
    <name type="scientific">Dyella acidisoli</name>
    <dbReference type="NCBI Taxonomy" id="1867834"/>
    <lineage>
        <taxon>Bacteria</taxon>
        <taxon>Pseudomonadati</taxon>
        <taxon>Pseudomonadota</taxon>
        <taxon>Gammaproteobacteria</taxon>
        <taxon>Lysobacterales</taxon>
        <taxon>Rhodanobacteraceae</taxon>
        <taxon>Dyella</taxon>
    </lineage>
</organism>
<dbReference type="Gene3D" id="3.10.450.160">
    <property type="entry name" value="inner membrane protein cigr"/>
    <property type="match status" value="1"/>
</dbReference>
<feature type="chain" id="PRO_5046809423" description="Regulator RcnB of Ni and Co efflux" evidence="2">
    <location>
        <begin position="26"/>
        <end position="134"/>
    </location>
</feature>
<evidence type="ECO:0000256" key="2">
    <source>
        <dbReference type="SAM" id="SignalP"/>
    </source>
</evidence>